<gene>
    <name evidence="2" type="ORF">FIBSPDRAFT_1052287</name>
</gene>
<feature type="region of interest" description="Disordered" evidence="1">
    <location>
        <begin position="302"/>
        <end position="369"/>
    </location>
</feature>
<evidence type="ECO:0000256" key="1">
    <source>
        <dbReference type="SAM" id="MobiDB-lite"/>
    </source>
</evidence>
<proteinExistence type="predicted"/>
<dbReference type="OrthoDB" id="2367075at2759"/>
<accession>A0A165XK09</accession>
<dbReference type="Proteomes" id="UP000076532">
    <property type="component" value="Unassembled WGS sequence"/>
</dbReference>
<name>A0A165XK09_9AGAM</name>
<reference evidence="2 3" key="1">
    <citation type="journal article" date="2016" name="Mol. Biol. Evol.">
        <title>Comparative Genomics of Early-Diverging Mushroom-Forming Fungi Provides Insights into the Origins of Lignocellulose Decay Capabilities.</title>
        <authorList>
            <person name="Nagy L.G."/>
            <person name="Riley R."/>
            <person name="Tritt A."/>
            <person name="Adam C."/>
            <person name="Daum C."/>
            <person name="Floudas D."/>
            <person name="Sun H."/>
            <person name="Yadav J.S."/>
            <person name="Pangilinan J."/>
            <person name="Larsson K.H."/>
            <person name="Matsuura K."/>
            <person name="Barry K."/>
            <person name="Labutti K."/>
            <person name="Kuo R."/>
            <person name="Ohm R.A."/>
            <person name="Bhattacharya S.S."/>
            <person name="Shirouzu T."/>
            <person name="Yoshinaga Y."/>
            <person name="Martin F.M."/>
            <person name="Grigoriev I.V."/>
            <person name="Hibbett D.S."/>
        </authorList>
    </citation>
    <scope>NUCLEOTIDE SEQUENCE [LARGE SCALE GENOMIC DNA]</scope>
    <source>
        <strain evidence="2 3">CBS 109695</strain>
    </source>
</reference>
<dbReference type="AlphaFoldDB" id="A0A165XK09"/>
<keyword evidence="3" id="KW-1185">Reference proteome</keyword>
<evidence type="ECO:0000313" key="3">
    <source>
        <dbReference type="Proteomes" id="UP000076532"/>
    </source>
</evidence>
<feature type="compositionally biased region" description="Basic and acidic residues" evidence="1">
    <location>
        <begin position="356"/>
        <end position="369"/>
    </location>
</feature>
<organism evidence="2 3">
    <name type="scientific">Athelia psychrophila</name>
    <dbReference type="NCBI Taxonomy" id="1759441"/>
    <lineage>
        <taxon>Eukaryota</taxon>
        <taxon>Fungi</taxon>
        <taxon>Dikarya</taxon>
        <taxon>Basidiomycota</taxon>
        <taxon>Agaricomycotina</taxon>
        <taxon>Agaricomycetes</taxon>
        <taxon>Agaricomycetidae</taxon>
        <taxon>Atheliales</taxon>
        <taxon>Atheliaceae</taxon>
        <taxon>Athelia</taxon>
    </lineage>
</organism>
<evidence type="ECO:0000313" key="2">
    <source>
        <dbReference type="EMBL" id="KZP08618.1"/>
    </source>
</evidence>
<protein>
    <recommendedName>
        <fullName evidence="4">BTB domain-containing protein</fullName>
    </recommendedName>
</protein>
<sequence>MFSPSRSPSLVSIASSNLLTSDKDFNLDSLPLEAVVRIERPTMSEPMEDARDLVQIKMAREDWVKFQAWEQHRNAPVSACSAPIAIEKHARFFLPTENIFFLVSNTLYSVPRAPFERHSSAFTGKGLTEDDPFILADVEVAHFDHFLSILYPSEYGMYTAATVDEWSAILCIAVRWGFGSIRTLSIKHLAPIATDIDKIVLGRQYGIDQWLHEAFISVCMRDQSLTKEEGKQMAVDDIIEISAIRQLVGAGAQPRQAPPLSIDEACAGFNISQFVSPATGSERAAPGPAFASDSDVAPHLAPLEQHSIPPPDLGEGRSGLDLDPTLNQSDMTPSTTGVDTTVPPEPTSSEEAEEAESAREAAPLERAKKDVETTKRALCAFFESSSAVLKPKANIERIKLRAVADVLWAELTNSVDPRKQQVLDFIANHKAANPTPH</sequence>
<evidence type="ECO:0008006" key="4">
    <source>
        <dbReference type="Google" id="ProtNLM"/>
    </source>
</evidence>
<dbReference type="EMBL" id="KV417717">
    <property type="protein sequence ID" value="KZP08618.1"/>
    <property type="molecule type" value="Genomic_DNA"/>
</dbReference>
<feature type="compositionally biased region" description="Polar residues" evidence="1">
    <location>
        <begin position="325"/>
        <end position="339"/>
    </location>
</feature>